<sequence length="108" mass="12041">MGRMTAMTDFLCSGLDGFRDIGTSVSFYLLLQTQVTAMDHGIDGRQTFRDCATFFHETSNSSLVYPTKGRRHAEVATSKSSKSGAWTWLDLRPQNRGLDLLKRSEGMA</sequence>
<keyword evidence="1" id="KW-1185">Reference proteome</keyword>
<reference evidence="2" key="2">
    <citation type="submission" date="2020-04" db="EMBL/GenBank/DDBJ databases">
        <authorList>
            <consortium name="NCBI Genome Project"/>
        </authorList>
    </citation>
    <scope>NUCLEOTIDE SEQUENCE</scope>
    <source>
        <strain evidence="2">CBS 342.82</strain>
    </source>
</reference>
<reference evidence="2" key="3">
    <citation type="submission" date="2025-08" db="UniProtKB">
        <authorList>
            <consortium name="RefSeq"/>
        </authorList>
    </citation>
    <scope>IDENTIFICATION</scope>
    <source>
        <strain evidence="2">CBS 342.82</strain>
    </source>
</reference>
<organism evidence="2">
    <name type="scientific">Dissoconium aciculare CBS 342.82</name>
    <dbReference type="NCBI Taxonomy" id="1314786"/>
    <lineage>
        <taxon>Eukaryota</taxon>
        <taxon>Fungi</taxon>
        <taxon>Dikarya</taxon>
        <taxon>Ascomycota</taxon>
        <taxon>Pezizomycotina</taxon>
        <taxon>Dothideomycetes</taxon>
        <taxon>Dothideomycetidae</taxon>
        <taxon>Mycosphaerellales</taxon>
        <taxon>Dissoconiaceae</taxon>
        <taxon>Dissoconium</taxon>
    </lineage>
</organism>
<dbReference type="GeneID" id="54363681"/>
<evidence type="ECO:0000313" key="1">
    <source>
        <dbReference type="Proteomes" id="UP000504637"/>
    </source>
</evidence>
<proteinExistence type="predicted"/>
<dbReference type="RefSeq" id="XP_033455668.1">
    <property type="nucleotide sequence ID" value="XM_033605881.1"/>
</dbReference>
<protein>
    <submittedName>
        <fullName evidence="2">Uncharacterized protein</fullName>
    </submittedName>
</protein>
<accession>A0A6J3LVI7</accession>
<dbReference type="AlphaFoldDB" id="A0A6J3LVI7"/>
<evidence type="ECO:0000313" key="2">
    <source>
        <dbReference type="RefSeq" id="XP_033455668.1"/>
    </source>
</evidence>
<name>A0A6J3LVI7_9PEZI</name>
<gene>
    <name evidence="2" type="ORF">K489DRAFT_384548</name>
</gene>
<dbReference type="Proteomes" id="UP000504637">
    <property type="component" value="Unplaced"/>
</dbReference>
<reference evidence="2" key="1">
    <citation type="submission" date="2020-01" db="EMBL/GenBank/DDBJ databases">
        <authorList>
            <consortium name="DOE Joint Genome Institute"/>
            <person name="Haridas S."/>
            <person name="Albert R."/>
            <person name="Binder M."/>
            <person name="Bloem J."/>
            <person name="Labutti K."/>
            <person name="Salamov A."/>
            <person name="Andreopoulos B."/>
            <person name="Baker S.E."/>
            <person name="Barry K."/>
            <person name="Bills G."/>
            <person name="Bluhm B.H."/>
            <person name="Cannon C."/>
            <person name="Castanera R."/>
            <person name="Culley D.E."/>
            <person name="Daum C."/>
            <person name="Ezra D."/>
            <person name="Gonzalez J.B."/>
            <person name="Henrissat B."/>
            <person name="Kuo A."/>
            <person name="Liang C."/>
            <person name="Lipzen A."/>
            <person name="Lutzoni F."/>
            <person name="Magnuson J."/>
            <person name="Mondo S."/>
            <person name="Nolan M."/>
            <person name="Ohm R."/>
            <person name="Pangilinan J."/>
            <person name="Park H.-J."/>
            <person name="Ramirez L."/>
            <person name="Alfaro M."/>
            <person name="Sun H."/>
            <person name="Tritt A."/>
            <person name="Yoshinaga Y."/>
            <person name="Zwiers L.-H."/>
            <person name="Turgeon B.G."/>
            <person name="Goodwin S.B."/>
            <person name="Spatafora J.W."/>
            <person name="Crous P.W."/>
            <person name="Grigoriev I.V."/>
        </authorList>
    </citation>
    <scope>NUCLEOTIDE SEQUENCE</scope>
    <source>
        <strain evidence="2">CBS 342.82</strain>
    </source>
</reference>